<dbReference type="Proteomes" id="UP000799539">
    <property type="component" value="Unassembled WGS sequence"/>
</dbReference>
<feature type="region of interest" description="Disordered" evidence="1">
    <location>
        <begin position="1"/>
        <end position="30"/>
    </location>
</feature>
<organism evidence="2 3">
    <name type="scientific">Cercospora zeae-maydis SCOH1-5</name>
    <dbReference type="NCBI Taxonomy" id="717836"/>
    <lineage>
        <taxon>Eukaryota</taxon>
        <taxon>Fungi</taxon>
        <taxon>Dikarya</taxon>
        <taxon>Ascomycota</taxon>
        <taxon>Pezizomycotina</taxon>
        <taxon>Dothideomycetes</taxon>
        <taxon>Dothideomycetidae</taxon>
        <taxon>Mycosphaerellales</taxon>
        <taxon>Mycosphaerellaceae</taxon>
        <taxon>Cercospora</taxon>
    </lineage>
</organism>
<dbReference type="PANTHER" id="PTHR37540:SF5">
    <property type="entry name" value="TRANSCRIPTION FACTOR DOMAIN-CONTAINING PROTEIN"/>
    <property type="match status" value="1"/>
</dbReference>
<proteinExistence type="predicted"/>
<accession>A0A6A6FTE5</accession>
<dbReference type="EMBL" id="ML992663">
    <property type="protein sequence ID" value="KAF2216727.1"/>
    <property type="molecule type" value="Genomic_DNA"/>
</dbReference>
<sequence>MPNPRSYKNPRSRSVSKSPLTSPAFERDDPLSRQVAFVPFKAGAPSGISEETRRAVRVQAAKASAAARKQTIARKLAEKSGQPMSTETSPASSTEHSEQSRRASSTSAAESDPTKSIIASPTPSQSLEVSPIDPATRLYPIAPWHPVIPSIVDYFTKYFLPDTTQPQDVYGRDAMRTQLWPLALSHNCLFHAIMLNAASHAVVTGALHVPTSLLAQLKHTAIEGINEAIARLDFTQVGDAIIDAIALLGAWELQYGTADTYETHMGGLVAIVNNLPGGFYGAQITLPPATINVIYTAGHDLAVYASTRPFFDIPGTQALPAAPLLPSTLPAAFEKLKTQHLLLPSFMQLISRLSNVVPEDPAARARLDEIQQAVLDWEVENVTATTYCPLRTVLEDAAIRQVYLHMRLAALSLCGYTRFSMNTDAQDFLQTLYAEALHLQSDLLIGTCFEELIFWCLSTISATTGRCEHKHMRSLKRLTMELELTSWDDARRSWTQFVYPESLDSRAYALWQAVSNSTVARDPSVGMGEPTRYAKGIGHPTTHIAALVAAEEG</sequence>
<gene>
    <name evidence="2" type="ORF">CERZMDRAFT_32113</name>
</gene>
<evidence type="ECO:0000256" key="1">
    <source>
        <dbReference type="SAM" id="MobiDB-lite"/>
    </source>
</evidence>
<name>A0A6A6FTE5_9PEZI</name>
<evidence type="ECO:0000313" key="2">
    <source>
        <dbReference type="EMBL" id="KAF2216727.1"/>
    </source>
</evidence>
<feature type="compositionally biased region" description="Polar residues" evidence="1">
    <location>
        <begin position="117"/>
        <end position="128"/>
    </location>
</feature>
<protein>
    <recommendedName>
        <fullName evidence="4">Tachykinin family protein</fullName>
    </recommendedName>
</protein>
<evidence type="ECO:0008006" key="4">
    <source>
        <dbReference type="Google" id="ProtNLM"/>
    </source>
</evidence>
<reference evidence="2" key="1">
    <citation type="journal article" date="2020" name="Stud. Mycol.">
        <title>101 Dothideomycetes genomes: a test case for predicting lifestyles and emergence of pathogens.</title>
        <authorList>
            <person name="Haridas S."/>
            <person name="Albert R."/>
            <person name="Binder M."/>
            <person name="Bloem J."/>
            <person name="Labutti K."/>
            <person name="Salamov A."/>
            <person name="Andreopoulos B."/>
            <person name="Baker S."/>
            <person name="Barry K."/>
            <person name="Bills G."/>
            <person name="Bluhm B."/>
            <person name="Cannon C."/>
            <person name="Castanera R."/>
            <person name="Culley D."/>
            <person name="Daum C."/>
            <person name="Ezra D."/>
            <person name="Gonzalez J."/>
            <person name="Henrissat B."/>
            <person name="Kuo A."/>
            <person name="Liang C."/>
            <person name="Lipzen A."/>
            <person name="Lutzoni F."/>
            <person name="Magnuson J."/>
            <person name="Mondo S."/>
            <person name="Nolan M."/>
            <person name="Ohm R."/>
            <person name="Pangilinan J."/>
            <person name="Park H.-J."/>
            <person name="Ramirez L."/>
            <person name="Alfaro M."/>
            <person name="Sun H."/>
            <person name="Tritt A."/>
            <person name="Yoshinaga Y."/>
            <person name="Zwiers L.-H."/>
            <person name="Turgeon B."/>
            <person name="Goodwin S."/>
            <person name="Spatafora J."/>
            <person name="Crous P."/>
            <person name="Grigoriev I."/>
        </authorList>
    </citation>
    <scope>NUCLEOTIDE SEQUENCE</scope>
    <source>
        <strain evidence="2">SCOH1-5</strain>
    </source>
</reference>
<feature type="compositionally biased region" description="Polar residues" evidence="1">
    <location>
        <begin position="82"/>
        <end position="94"/>
    </location>
</feature>
<feature type="compositionally biased region" description="Low complexity" evidence="1">
    <location>
        <begin position="102"/>
        <end position="111"/>
    </location>
</feature>
<dbReference type="AlphaFoldDB" id="A0A6A6FTE5"/>
<evidence type="ECO:0000313" key="3">
    <source>
        <dbReference type="Proteomes" id="UP000799539"/>
    </source>
</evidence>
<feature type="compositionally biased region" description="Low complexity" evidence="1">
    <location>
        <begin position="61"/>
        <end position="74"/>
    </location>
</feature>
<dbReference type="PANTHER" id="PTHR37540">
    <property type="entry name" value="TRANSCRIPTION FACTOR (ACR-2), PUTATIVE-RELATED-RELATED"/>
    <property type="match status" value="1"/>
</dbReference>
<feature type="region of interest" description="Disordered" evidence="1">
    <location>
        <begin position="61"/>
        <end position="129"/>
    </location>
</feature>
<keyword evidence="3" id="KW-1185">Reference proteome</keyword>
<feature type="compositionally biased region" description="Polar residues" evidence="1">
    <location>
        <begin position="12"/>
        <end position="21"/>
    </location>
</feature>
<dbReference type="OrthoDB" id="3643633at2759"/>